<dbReference type="EMBL" id="AGNK02002246">
    <property type="status" value="NOT_ANNOTATED_CDS"/>
    <property type="molecule type" value="Genomic_DNA"/>
</dbReference>
<feature type="domain" description="DUF569" evidence="1">
    <location>
        <begin position="153"/>
        <end position="230"/>
    </location>
</feature>
<dbReference type="Proteomes" id="UP000004995">
    <property type="component" value="Unassembled WGS sequence"/>
</dbReference>
<dbReference type="CDD" id="cd23340">
    <property type="entry name" value="beta-trefoil_FSCN_ACP-like"/>
    <property type="match status" value="1"/>
</dbReference>
<evidence type="ECO:0000259" key="1">
    <source>
        <dbReference type="Pfam" id="PF22932"/>
    </source>
</evidence>
<evidence type="ECO:0000313" key="2">
    <source>
        <dbReference type="EnsemblPlants" id="KQL09642"/>
    </source>
</evidence>
<dbReference type="Pfam" id="PF22932">
    <property type="entry name" value="Ubiq_DUF_assoc"/>
    <property type="match status" value="1"/>
</dbReference>
<dbReference type="HOGENOM" id="CLU_046057_0_1_1"/>
<reference evidence="3" key="1">
    <citation type="journal article" date="2012" name="Nat. Biotechnol.">
        <title>Reference genome sequence of the model plant Setaria.</title>
        <authorList>
            <person name="Bennetzen J.L."/>
            <person name="Schmutz J."/>
            <person name="Wang H."/>
            <person name="Percifield R."/>
            <person name="Hawkins J."/>
            <person name="Pontaroli A.C."/>
            <person name="Estep M."/>
            <person name="Feng L."/>
            <person name="Vaughn J.N."/>
            <person name="Grimwood J."/>
            <person name="Jenkins J."/>
            <person name="Barry K."/>
            <person name="Lindquist E."/>
            <person name="Hellsten U."/>
            <person name="Deshpande S."/>
            <person name="Wang X."/>
            <person name="Wu X."/>
            <person name="Mitros T."/>
            <person name="Triplett J."/>
            <person name="Yang X."/>
            <person name="Ye C.Y."/>
            <person name="Mauro-Herrera M."/>
            <person name="Wang L."/>
            <person name="Li P."/>
            <person name="Sharma M."/>
            <person name="Sharma R."/>
            <person name="Ronald P.C."/>
            <person name="Panaud O."/>
            <person name="Kellogg E.A."/>
            <person name="Brutnell T.P."/>
            <person name="Doust A.N."/>
            <person name="Tuskan G.A."/>
            <person name="Rokhsar D."/>
            <person name="Devos K.M."/>
        </authorList>
    </citation>
    <scope>NUCLEOTIDE SEQUENCE [LARGE SCALE GENOMIC DNA]</scope>
    <source>
        <strain evidence="3">cv. Yugu1</strain>
    </source>
</reference>
<dbReference type="AlphaFoldDB" id="K3Y1C9"/>
<sequence length="250" mass="27932">MELFPDRAHVRLLSRVHGTYLHANEDGWSVSLSPHRASLNTAWAVHRLEHVGVSYVLLHSAAYGRYLAVLPHPSLEDQQLGVFQRVYDTPIQGDIMWEIFPAGDGNGGVELRHTVHPYFGLPHWTVEAIPPRPLPPNLPEEIPNGVEHPVVLRRIIRYVRANNFGIFNLPWRTFRLNGRSVVDLVGALGVILGANFNNITLCVRAGFHGRLTPLVIDLPISEEPMDIVVFVTGAPGSLRCSETFCSFVYV</sequence>
<reference evidence="2" key="2">
    <citation type="submission" date="2018-08" db="UniProtKB">
        <authorList>
            <consortium name="EnsemblPlants"/>
        </authorList>
    </citation>
    <scope>IDENTIFICATION</scope>
    <source>
        <strain evidence="2">Yugu1</strain>
    </source>
</reference>
<name>K3Y1C9_SETIT</name>
<dbReference type="eggNOG" id="ENOG502R44K">
    <property type="taxonomic scope" value="Eukaryota"/>
</dbReference>
<dbReference type="InParanoid" id="K3Y1C9"/>
<keyword evidence="3" id="KW-1185">Reference proteome</keyword>
<dbReference type="FunCoup" id="K3Y1C9">
    <property type="interactions" value="409"/>
</dbReference>
<proteinExistence type="predicted"/>
<dbReference type="EnsemblPlants" id="KQL09642">
    <property type="protein sequence ID" value="KQL09642"/>
    <property type="gene ID" value="SETIT_007993mg"/>
</dbReference>
<dbReference type="PANTHER" id="PTHR31205">
    <property type="entry name" value="ACTIN CROSS-LINKING PROTEIN (DUF569)"/>
    <property type="match status" value="1"/>
</dbReference>
<dbReference type="Gramene" id="KQL09642">
    <property type="protein sequence ID" value="KQL09642"/>
    <property type="gene ID" value="SETIT_007993mg"/>
</dbReference>
<dbReference type="PANTHER" id="PTHR31205:SF48">
    <property type="entry name" value="DUF569 DOMAIN-CONTAINING PROTEIN"/>
    <property type="match status" value="1"/>
</dbReference>
<dbReference type="InterPro" id="IPR054726">
    <property type="entry name" value="Ubiq_DUF569-assoc"/>
</dbReference>
<accession>K3Y1C9</accession>
<dbReference type="SUPFAM" id="SSF50405">
    <property type="entry name" value="Actin-crosslinking proteins"/>
    <property type="match status" value="1"/>
</dbReference>
<dbReference type="OMA" id="MIRYIRA"/>
<protein>
    <recommendedName>
        <fullName evidence="1">DUF569 domain-containing protein</fullName>
    </recommendedName>
</protein>
<dbReference type="InterPro" id="IPR008999">
    <property type="entry name" value="Actin-crosslinking"/>
</dbReference>
<organism evidence="2 3">
    <name type="scientific">Setaria italica</name>
    <name type="common">Foxtail millet</name>
    <name type="synonym">Panicum italicum</name>
    <dbReference type="NCBI Taxonomy" id="4555"/>
    <lineage>
        <taxon>Eukaryota</taxon>
        <taxon>Viridiplantae</taxon>
        <taxon>Streptophyta</taxon>
        <taxon>Embryophyta</taxon>
        <taxon>Tracheophyta</taxon>
        <taxon>Spermatophyta</taxon>
        <taxon>Magnoliopsida</taxon>
        <taxon>Liliopsida</taxon>
        <taxon>Poales</taxon>
        <taxon>Poaceae</taxon>
        <taxon>PACMAD clade</taxon>
        <taxon>Panicoideae</taxon>
        <taxon>Panicodae</taxon>
        <taxon>Paniceae</taxon>
        <taxon>Cenchrinae</taxon>
        <taxon>Setaria</taxon>
    </lineage>
</organism>
<evidence type="ECO:0000313" key="3">
    <source>
        <dbReference type="Proteomes" id="UP000004995"/>
    </source>
</evidence>